<reference evidence="1" key="7">
    <citation type="journal article" date="2005" name="Science">
        <title>The Transcriptional Landscape of the Mammalian Genome.</title>
        <authorList>
            <consortium name="The FANTOM Consortium"/>
            <consortium name="Riken Genome Exploration Research Group and Genome Science Group (Genome Network Project Core Group)"/>
        </authorList>
    </citation>
    <scope>NUCLEOTIDE SEQUENCE</scope>
    <source>
        <strain evidence="1">C57BL/6J</strain>
        <tissue evidence="1">Eyeball</tissue>
    </source>
</reference>
<dbReference type="MGI" id="MGI:3704337">
    <property type="gene designation" value="Gm9963"/>
</dbReference>
<reference evidence="1" key="6">
    <citation type="journal article" date="2002" name="Nature">
        <title>Analysis of the mouse transcriptome based on functional annotation of 60,770 full-length cDNAs.</title>
        <authorList>
            <consortium name="The FANTOM Consortium and the RIKEN Genome Exploration Research Group Phase I and II Team"/>
        </authorList>
    </citation>
    <scope>NUCLEOTIDE SEQUENCE</scope>
    <source>
        <strain evidence="1">C57BL/6J</strain>
        <tissue evidence="1">Eyeball</tissue>
    </source>
</reference>
<sequence length="129" mass="14660">MSNPSQSVSHSQQKFTLRNNIWNAGFSKISLARNPEDSDTYKVLWSARHGSTPLQFKPAWPTVSDRTARATQRFILRTSKPNQTQKNFIDTYLMIFTICSWQCSCLNLLSAGITGLCPHLDLHLLFSIN</sequence>
<reference evidence="1" key="5">
    <citation type="submission" date="2001-07" db="EMBL/GenBank/DDBJ databases">
        <authorList>
            <person name="Adachi J."/>
            <person name="Aizawa K."/>
            <person name="Akimura T."/>
            <person name="Arakawa T."/>
            <person name="Bono H."/>
            <person name="Carninci P."/>
            <person name="Fukuda S."/>
            <person name="Furuno M."/>
            <person name="Hanagaki T."/>
            <person name="Hara A."/>
            <person name="Hashizume W."/>
            <person name="Hayashida K."/>
            <person name="Hayatsu N."/>
            <person name="Hiramoto K."/>
            <person name="Hiraoka T."/>
            <person name="Hirozane T."/>
            <person name="Hori F."/>
            <person name="Imotani K."/>
            <person name="Ishii Y."/>
            <person name="Itoh M."/>
            <person name="Kagawa I."/>
            <person name="Kasukawa T."/>
            <person name="Katoh H."/>
            <person name="Kawai J."/>
            <person name="Kojima Y."/>
            <person name="Kondo S."/>
            <person name="Konno H."/>
            <person name="Kouda M."/>
            <person name="Koya S."/>
            <person name="Kurihara C."/>
            <person name="Matsuyama T."/>
            <person name="Miyazaki A."/>
            <person name="Murata M."/>
            <person name="Nakamura M."/>
            <person name="Nishi K."/>
            <person name="Nomura K."/>
            <person name="Numazaki R."/>
            <person name="Ohno M."/>
            <person name="Ohsato N."/>
            <person name="Okazaki Y."/>
            <person name="Saito R."/>
            <person name="Saitoh H."/>
            <person name="Sakai C."/>
            <person name="Sakai K."/>
            <person name="Sakazume N."/>
            <person name="Sano H."/>
            <person name="Sasaki D."/>
            <person name="Shibata K."/>
            <person name="Shinagawa A."/>
            <person name="Shiraki T."/>
            <person name="Sogabe Y."/>
            <person name="Tagami M."/>
            <person name="Tagawa A."/>
            <person name="Takahashi F."/>
            <person name="Takaku-Akahira S."/>
            <person name="Takeda Y."/>
            <person name="Tanaka T."/>
            <person name="Tomaru A."/>
            <person name="Toya T."/>
            <person name="Yasunishi A."/>
            <person name="Muramatsu M."/>
            <person name="Hayashizaki Y."/>
        </authorList>
    </citation>
    <scope>NUCLEOTIDE SEQUENCE</scope>
    <source>
        <strain evidence="1">C57BL/6J</strain>
        <tissue evidence="1">Eyeball</tissue>
    </source>
</reference>
<reference evidence="1" key="4">
    <citation type="journal article" date="2001" name="Nature">
        <title>Functional annotation of a full-length mouse cDNA collection.</title>
        <authorList>
            <consortium name="The RIKEN Genome Exploration Research Group Phase II Team and the FANTOM Consortium"/>
        </authorList>
    </citation>
    <scope>NUCLEOTIDE SEQUENCE</scope>
    <source>
        <strain evidence="1">C57BL/6J</strain>
        <tissue evidence="1">Eyeball</tissue>
    </source>
</reference>
<reference evidence="1" key="8">
    <citation type="journal article" date="2005" name="Science">
        <title>Antisense Transcription in the Mammalian Transcriptome.</title>
        <authorList>
            <consortium name="RIKEN Genome Exploration Research Group and Genome Science Group (Genome Network Project Core Group) and the FANTOM Consortium"/>
        </authorList>
    </citation>
    <scope>NUCLEOTIDE SEQUENCE</scope>
    <source>
        <strain evidence="1">C57BL/6J</strain>
        <tissue evidence="1">Eyeball</tissue>
    </source>
</reference>
<reference evidence="1" key="3">
    <citation type="journal article" date="2000" name="Genome Res.">
        <title>RIKEN integrated sequence analysis (RISA) system--384-format sequencing pipeline with 384 multicapillary sequencer.</title>
        <authorList>
            <person name="Shibata K."/>
            <person name="Itoh M."/>
            <person name="Aizawa K."/>
            <person name="Nagaoka S."/>
            <person name="Sasaki N."/>
            <person name="Carninci P."/>
            <person name="Konno H."/>
            <person name="Akiyama J."/>
            <person name="Nishi K."/>
            <person name="Kitsunai T."/>
            <person name="Tashiro H."/>
            <person name="Itoh M."/>
            <person name="Sumi N."/>
            <person name="Ishii Y."/>
            <person name="Nakamura S."/>
            <person name="Hazama M."/>
            <person name="Nishine T."/>
            <person name="Harada A."/>
            <person name="Yamamoto R."/>
            <person name="Matsumoto H."/>
            <person name="Sakaguchi S."/>
            <person name="Ikegami T."/>
            <person name="Kashiwagi K."/>
            <person name="Fujiwake S."/>
            <person name="Inoue K."/>
            <person name="Togawa Y."/>
            <person name="Izawa M."/>
            <person name="Ohara E."/>
            <person name="Watahiki M."/>
            <person name="Yoneda Y."/>
            <person name="Ishikawa T."/>
            <person name="Ozawa K."/>
            <person name="Tanaka T."/>
            <person name="Matsuura S."/>
            <person name="Kawai J."/>
            <person name="Okazaki Y."/>
            <person name="Muramatsu M."/>
            <person name="Inoue Y."/>
            <person name="Kira A."/>
            <person name="Hayashizaki Y."/>
        </authorList>
    </citation>
    <scope>NUCLEOTIDE SEQUENCE</scope>
    <source>
        <strain evidence="1">C57BL/6J</strain>
        <tissue evidence="1">Eyeball</tissue>
    </source>
</reference>
<dbReference type="EMBL" id="AK053272">
    <property type="protein sequence ID" value="BAC35329.1"/>
    <property type="molecule type" value="mRNA"/>
</dbReference>
<reference evidence="1" key="1">
    <citation type="journal article" date="1999" name="Methods Enzymol.">
        <title>High-efficiency full-length cDNA cloning.</title>
        <authorList>
            <person name="Carninci P."/>
            <person name="Hayashizaki Y."/>
        </authorList>
    </citation>
    <scope>NUCLEOTIDE SEQUENCE</scope>
    <source>
        <strain evidence="1">C57BL/6J</strain>
        <tissue evidence="1">Eyeball</tissue>
    </source>
</reference>
<accession>Q8BPV1</accession>
<dbReference type="AGR" id="MGI:3704337"/>
<protein>
    <submittedName>
        <fullName evidence="1">Uncharacterized protein</fullName>
    </submittedName>
</protein>
<organism evidence="1">
    <name type="scientific">Mus musculus</name>
    <name type="common">Mouse</name>
    <dbReference type="NCBI Taxonomy" id="10090"/>
    <lineage>
        <taxon>Eukaryota</taxon>
        <taxon>Metazoa</taxon>
        <taxon>Chordata</taxon>
        <taxon>Craniata</taxon>
        <taxon>Vertebrata</taxon>
        <taxon>Euteleostomi</taxon>
        <taxon>Mammalia</taxon>
        <taxon>Eutheria</taxon>
        <taxon>Euarchontoglires</taxon>
        <taxon>Glires</taxon>
        <taxon>Rodentia</taxon>
        <taxon>Myomorpha</taxon>
        <taxon>Muroidea</taxon>
        <taxon>Muridae</taxon>
        <taxon>Murinae</taxon>
        <taxon>Mus</taxon>
        <taxon>Mus</taxon>
    </lineage>
</organism>
<evidence type="ECO:0000313" key="1">
    <source>
        <dbReference type="EMBL" id="BAC35329.1"/>
    </source>
</evidence>
<gene>
    <name evidence="2" type="primary">Gm9963</name>
    <name evidence="2" type="synonym">Npat</name>
</gene>
<reference evidence="1" key="2">
    <citation type="journal article" date="2000" name="Genome Res.">
        <title>Normalization and subtraction of cap-trapper-selected cDNAs to prepare full-length cDNA libraries for rapid discovery of new genes.</title>
        <authorList>
            <person name="Carninci P."/>
            <person name="Shibata Y."/>
            <person name="Hayatsu N."/>
            <person name="Sugahara Y."/>
            <person name="Shibata K."/>
            <person name="Itoh M."/>
            <person name="Konno H."/>
            <person name="Okazaki Y."/>
            <person name="Muramatsu M."/>
            <person name="Hayashizaki Y."/>
        </authorList>
    </citation>
    <scope>NUCLEOTIDE SEQUENCE</scope>
    <source>
        <strain evidence="1">C57BL/6J</strain>
        <tissue evidence="1">Eyeball</tissue>
    </source>
</reference>
<dbReference type="AlphaFoldDB" id="Q8BPV1"/>
<proteinExistence type="evidence at transcript level"/>
<name>Q8BPV1_MOUSE</name>
<evidence type="ECO:0000313" key="2">
    <source>
        <dbReference type="MGI" id="MGI:3704337"/>
    </source>
</evidence>